<feature type="domain" description="Plastocyanin-like" evidence="5">
    <location>
        <begin position="447"/>
        <end position="554"/>
    </location>
</feature>
<feature type="domain" description="Plastocyanin-like" evidence="6">
    <location>
        <begin position="124"/>
        <end position="234"/>
    </location>
</feature>
<dbReference type="PROSITE" id="PS00080">
    <property type="entry name" value="MULTICOPPER_OXIDASE2"/>
    <property type="match status" value="1"/>
</dbReference>
<dbReference type="CDD" id="cd04202">
    <property type="entry name" value="CuRO_D2_2dMcoN_like"/>
    <property type="match status" value="1"/>
</dbReference>
<organism evidence="7 8">
    <name type="scientific">Paenibacillus nicotianae</name>
    <dbReference type="NCBI Taxonomy" id="1526551"/>
    <lineage>
        <taxon>Bacteria</taxon>
        <taxon>Bacillati</taxon>
        <taxon>Bacillota</taxon>
        <taxon>Bacilli</taxon>
        <taxon>Bacillales</taxon>
        <taxon>Paenibacillaceae</taxon>
        <taxon>Paenibacillus</taxon>
    </lineage>
</organism>
<evidence type="ECO:0000259" key="6">
    <source>
        <dbReference type="Pfam" id="PF07732"/>
    </source>
</evidence>
<dbReference type="InterPro" id="IPR011707">
    <property type="entry name" value="Cu-oxidase-like_N"/>
</dbReference>
<dbReference type="InterPro" id="IPR011706">
    <property type="entry name" value="Cu-oxidase_C"/>
</dbReference>
<dbReference type="InterPro" id="IPR002355">
    <property type="entry name" value="Cu_oxidase_Cu_BS"/>
</dbReference>
<dbReference type="EMBL" id="JBHUGF010000010">
    <property type="protein sequence ID" value="MFD1990590.1"/>
    <property type="molecule type" value="Genomic_DNA"/>
</dbReference>
<dbReference type="InterPro" id="IPR033138">
    <property type="entry name" value="Cu_oxidase_CS"/>
</dbReference>
<evidence type="ECO:0000259" key="4">
    <source>
        <dbReference type="Pfam" id="PF00394"/>
    </source>
</evidence>
<dbReference type="InterPro" id="IPR045087">
    <property type="entry name" value="Cu-oxidase_fam"/>
</dbReference>
<evidence type="ECO:0000256" key="3">
    <source>
        <dbReference type="ARBA" id="ARBA00023008"/>
    </source>
</evidence>
<feature type="domain" description="Plastocyanin-like" evidence="4">
    <location>
        <begin position="241"/>
        <end position="356"/>
    </location>
</feature>
<evidence type="ECO:0000313" key="8">
    <source>
        <dbReference type="Proteomes" id="UP001597403"/>
    </source>
</evidence>
<gene>
    <name evidence="7" type="ORF">ACFSGI_11530</name>
</gene>
<dbReference type="Pfam" id="PF07732">
    <property type="entry name" value="Cu-oxidase_3"/>
    <property type="match status" value="1"/>
</dbReference>
<dbReference type="InterPro" id="IPR008972">
    <property type="entry name" value="Cupredoxin"/>
</dbReference>
<evidence type="ECO:0000259" key="5">
    <source>
        <dbReference type="Pfam" id="PF07731"/>
    </source>
</evidence>
<dbReference type="Proteomes" id="UP001597403">
    <property type="component" value="Unassembled WGS sequence"/>
</dbReference>
<evidence type="ECO:0000313" key="7">
    <source>
        <dbReference type="EMBL" id="MFD1990590.1"/>
    </source>
</evidence>
<keyword evidence="1" id="KW-0479">Metal-binding</keyword>
<dbReference type="PANTHER" id="PTHR11709:SF394">
    <property type="entry name" value="FI03373P-RELATED"/>
    <property type="match status" value="1"/>
</dbReference>
<dbReference type="PANTHER" id="PTHR11709">
    <property type="entry name" value="MULTI-COPPER OXIDASE"/>
    <property type="match status" value="1"/>
</dbReference>
<dbReference type="SUPFAM" id="SSF49503">
    <property type="entry name" value="Cupredoxins"/>
    <property type="match status" value="3"/>
</dbReference>
<proteinExistence type="predicted"/>
<dbReference type="Gene3D" id="2.60.40.420">
    <property type="entry name" value="Cupredoxins - blue copper proteins"/>
    <property type="match status" value="2"/>
</dbReference>
<name>A0ABW4UUI1_9BACL</name>
<dbReference type="InterPro" id="IPR001117">
    <property type="entry name" value="Cu-oxidase_2nd"/>
</dbReference>
<dbReference type="Pfam" id="PF00394">
    <property type="entry name" value="Cu-oxidase"/>
    <property type="match status" value="1"/>
</dbReference>
<accession>A0ABW4UUI1</accession>
<dbReference type="Pfam" id="PF07731">
    <property type="entry name" value="Cu-oxidase_2"/>
    <property type="match status" value="1"/>
</dbReference>
<dbReference type="PROSITE" id="PS00079">
    <property type="entry name" value="MULTICOPPER_OXIDASE1"/>
    <property type="match status" value="1"/>
</dbReference>
<protein>
    <submittedName>
        <fullName evidence="7">Multicopper oxidase family protein</fullName>
    </submittedName>
</protein>
<keyword evidence="8" id="KW-1185">Reference proteome</keyword>
<sequence>MESIEGKKRHNRIEQSYIGRGEYPVKSLVTYLSTLNLRNSISMASLVIALVIITGCSTSQSTSTPPAESTSTSIHTEHSMSMDHIGTTAIAPEGSVSKRPAQITRTPQTIKSKTINLIAQTSYLEIEKGKFLPVWTFNHSVPGPQIEVMQGDTVNIHLKNQLKVPVSLHVHGVVLPNDMDGVPGMTQDAIQPGESFTYTFKANHAGTYWYHSHQDSLNQIGKGLYGSFIVKQKQDNVSADHTLVLDEWSDPNTVVPANENNTLAINSNMGAYNIYTVNGRSGDDIEPIVVHQGDHVRLRLIHAGNMTQTLYIHSSAYRVTATDGQDINQPQLLNNGLLVIAPGERYDIEFTADQTGLAWIGMVGKSTLAQSVRIPILIKKANTTPTSTEIQQQISAQRKQMTSIPDITQPSLDLTTYGQPTKSEFTLSSTFDREYTLDLDMGVIDGKMSYTINKEAYPQVSQLKVKTGEAVKITLINESKNEDHPMHLHGHSFEVLSKNGQALTGSPIWKDTINVRPGDTYVIAFRANNPGMWMVHCHELHHAAMGMMTDVIYEDFESQYHPDPAAGNISE</sequence>
<comment type="caution">
    <text evidence="7">The sequence shown here is derived from an EMBL/GenBank/DDBJ whole genome shotgun (WGS) entry which is preliminary data.</text>
</comment>
<evidence type="ECO:0000256" key="1">
    <source>
        <dbReference type="ARBA" id="ARBA00022723"/>
    </source>
</evidence>
<keyword evidence="3" id="KW-0186">Copper</keyword>
<reference evidence="8" key="1">
    <citation type="journal article" date="2019" name="Int. J. Syst. Evol. Microbiol.">
        <title>The Global Catalogue of Microorganisms (GCM) 10K type strain sequencing project: providing services to taxonomists for standard genome sequencing and annotation.</title>
        <authorList>
            <consortium name="The Broad Institute Genomics Platform"/>
            <consortium name="The Broad Institute Genome Sequencing Center for Infectious Disease"/>
            <person name="Wu L."/>
            <person name="Ma J."/>
        </authorList>
    </citation>
    <scope>NUCLEOTIDE SEQUENCE [LARGE SCALE GENOMIC DNA]</scope>
    <source>
        <strain evidence="8">CGMCC 1.15067</strain>
    </source>
</reference>
<dbReference type="RefSeq" id="WP_379283244.1">
    <property type="nucleotide sequence ID" value="NZ_JBHUGF010000010.1"/>
</dbReference>
<evidence type="ECO:0000256" key="2">
    <source>
        <dbReference type="ARBA" id="ARBA00023002"/>
    </source>
</evidence>
<keyword evidence="2" id="KW-0560">Oxidoreductase</keyword>